<dbReference type="InterPro" id="IPR046286">
    <property type="entry name" value="DUF6323"/>
</dbReference>
<keyword evidence="3" id="KW-1185">Reference proteome</keyword>
<dbReference type="Proteomes" id="UP000216411">
    <property type="component" value="Unassembled WGS sequence"/>
</dbReference>
<dbReference type="EMBL" id="QICS01000018">
    <property type="protein sequence ID" value="PXV85304.1"/>
    <property type="molecule type" value="Genomic_DNA"/>
</dbReference>
<comment type="caution">
    <text evidence="1">The sequence shown here is derived from an EMBL/GenBank/DDBJ whole genome shotgun (WGS) entry which is preliminary data.</text>
</comment>
<reference evidence="2" key="3">
    <citation type="submission" date="2018-07" db="EMBL/GenBank/DDBJ databases">
        <authorList>
            <person name="Quirk P.G."/>
            <person name="Krulwich T.A."/>
        </authorList>
    </citation>
    <scope>NUCLEOTIDE SEQUENCE</scope>
    <source>
        <strain evidence="2">CCRI-19302</strain>
    </source>
</reference>
<evidence type="ECO:0000313" key="1">
    <source>
        <dbReference type="EMBL" id="PXV85304.1"/>
    </source>
</evidence>
<dbReference type="AlphaFoldDB" id="A0A255IBF6"/>
<dbReference type="RefSeq" id="WP_094377973.1">
    <property type="nucleotide sequence ID" value="NZ_NOKA02000059.1"/>
</dbReference>
<evidence type="ECO:0000313" key="4">
    <source>
        <dbReference type="Proteomes" id="UP000247523"/>
    </source>
</evidence>
<organism evidence="1 4">
    <name type="scientific">Lachnotalea glycerini</name>
    <dbReference type="NCBI Taxonomy" id="1763509"/>
    <lineage>
        <taxon>Bacteria</taxon>
        <taxon>Bacillati</taxon>
        <taxon>Bacillota</taxon>
        <taxon>Clostridia</taxon>
        <taxon>Lachnospirales</taxon>
        <taxon>Lachnospiraceae</taxon>
        <taxon>Lachnotalea</taxon>
    </lineage>
</organism>
<protein>
    <submittedName>
        <fullName evidence="1">Uncharacterized protein</fullName>
    </submittedName>
</protein>
<dbReference type="EMBL" id="NOKA02000059">
    <property type="protein sequence ID" value="RDY29872.1"/>
    <property type="molecule type" value="Genomic_DNA"/>
</dbReference>
<reference evidence="1 4" key="2">
    <citation type="submission" date="2018-05" db="EMBL/GenBank/DDBJ databases">
        <title>Genomic Encyclopedia of Type Strains, Phase IV (KMG-IV): sequencing the most valuable type-strain genomes for metagenomic binning, comparative biology and taxonomic classification.</title>
        <authorList>
            <person name="Goeker M."/>
        </authorList>
    </citation>
    <scope>NUCLEOTIDE SEQUENCE [LARGE SCALE GENOMIC DNA]</scope>
    <source>
        <strain evidence="1 4">DSM 28816</strain>
    </source>
</reference>
<dbReference type="Pfam" id="PF19848">
    <property type="entry name" value="DUF6323"/>
    <property type="match status" value="1"/>
</dbReference>
<proteinExistence type="predicted"/>
<dbReference type="Proteomes" id="UP000247523">
    <property type="component" value="Unassembled WGS sequence"/>
</dbReference>
<evidence type="ECO:0000313" key="2">
    <source>
        <dbReference type="EMBL" id="RDY29872.1"/>
    </source>
</evidence>
<accession>A0A255IBF6</accession>
<evidence type="ECO:0000313" key="3">
    <source>
        <dbReference type="Proteomes" id="UP000216411"/>
    </source>
</evidence>
<dbReference type="OrthoDB" id="1707441at2"/>
<sequence length="157" mass="18132">MEEKQLFELMMSNGKEQLQKVIKCNSYTNKFGLSLSSKEALQLLDSRKNSLRQEERVEFGEGILSKIIYEFCDSPFIYQDNYVDTLEGLQEIFYIYKNEALDEVTDDELLSYMKECFNGKCQGDLDYLEGSCLDAFCRKIRSEGIGFIGAGEEENEI</sequence>
<gene>
    <name evidence="1" type="ORF">C8E03_11811</name>
    <name evidence="2" type="ORF">CG710_017560</name>
</gene>
<reference evidence="2 3" key="1">
    <citation type="journal article" date="2017" name="Genome Announc.">
        <title>Draft Genome Sequence of a Sporulating and Motile Strain of Lachnotalea glycerini Isolated from Water in Quebec City, Canada.</title>
        <authorList>
            <person name="Maheux A.F."/>
            <person name="Boudreau D.K."/>
            <person name="Berube E."/>
            <person name="Boissinot M."/>
            <person name="Raymond F."/>
            <person name="Brodeur S."/>
            <person name="Corbeil J."/>
            <person name="Isabel S."/>
            <person name="Omar R.F."/>
            <person name="Bergeron M.G."/>
        </authorList>
    </citation>
    <scope>NUCLEOTIDE SEQUENCE [LARGE SCALE GENOMIC DNA]</scope>
    <source>
        <strain evidence="2 3">CCRI-19302</strain>
    </source>
</reference>
<name>A0A255IBF6_9FIRM</name>